<gene>
    <name evidence="1" type="ORF">Y958_00745</name>
</gene>
<dbReference type="KEGG" id="nao:Y958_00745"/>
<dbReference type="AlphaFoldDB" id="A0A248JLU7"/>
<reference evidence="1 2" key="1">
    <citation type="submission" date="2017-06" db="EMBL/GenBank/DDBJ databases">
        <title>Complete genome sequence of Nitrospirillum amazonense strain CBAmC, an endophytic nitrogen-fixing and plant growth-promoting bacterium, isolated from sugarcane.</title>
        <authorList>
            <person name="Schwab S."/>
            <person name="dos Santos Teixeira K.R."/>
            <person name="Simoes Araujo J.L."/>
            <person name="Soares Vidal M."/>
            <person name="Borges de Freitas H.R."/>
            <person name="Rivello Crivelaro A.L."/>
            <person name="Bueno de Camargo Nunes A."/>
            <person name="dos Santos C.M."/>
            <person name="Palmeira da Silva Rosa D."/>
            <person name="da Silva Padilha D."/>
            <person name="da Silva E."/>
            <person name="Araujo Terra L."/>
            <person name="Soares Mendes V."/>
            <person name="Farinelli L."/>
            <person name="Magalhaes Cruz L."/>
            <person name="Baldani J.I."/>
        </authorList>
    </citation>
    <scope>NUCLEOTIDE SEQUENCE [LARGE SCALE GENOMIC DNA]</scope>
    <source>
        <strain evidence="1 2">CBAmC</strain>
    </source>
</reference>
<name>A0A248JLU7_9PROT</name>
<dbReference type="Proteomes" id="UP000197153">
    <property type="component" value="Chromosome 1"/>
</dbReference>
<sequence>MDALHDLLDIMCMMAEGRTQPSYYLSSLDPGLGKTTAVVSFLKALCASDQHRHVSALVCLARREEIRDVIEGSGLSSDEFAVLAGKASEGPQSARWVDLDGLGGVAPDKARVLFTTQAMVKHRCKRSPFEDVSAFQYRGELRQVRIWDESFEIAEGITMDHDAIAELFRSLRVLNPEATKALLGLHRELEDAPDGTIHELPDLASPFGLQLVDALDHHGSALSPEKLETLYHLVALSSQTCVVRHFQGRRYLIGKATPIPGDLAPVVILDASGRVRQTYTLWERHRRTLVRLKAAAKDYSRLTIHHWFKGGGRETIRDDISRYADAVAAAINTKPDQEWLVVHHKPRDEETDLAEAVLSGLEGNLNRVRFLTWGRHHGTNEYADIPNVVLVGALYQRDIDHEARWHACSEIAPGQQRCSEEDRLAVEEGEFRHMVLQALCRVVVRKNEGGTCAPCTAYVIAKKGDVVRSLKEAFPGAAIVPWHPETVEPSGRVAEALEIIRAWLDAGVPDLLPFKSVARTMGIQPRTFRDNVRQHPLFMSRLAALGVEEAGGGGVRKTGFARIAMEADRAA</sequence>
<protein>
    <recommendedName>
        <fullName evidence="3">Helicase/UvrB N-terminal domain-containing protein</fullName>
    </recommendedName>
</protein>
<organism evidence="1 2">
    <name type="scientific">Nitrospirillum viridazoti CBAmc</name>
    <dbReference type="NCBI Taxonomy" id="1441467"/>
    <lineage>
        <taxon>Bacteria</taxon>
        <taxon>Pseudomonadati</taxon>
        <taxon>Pseudomonadota</taxon>
        <taxon>Alphaproteobacteria</taxon>
        <taxon>Rhodospirillales</taxon>
        <taxon>Azospirillaceae</taxon>
        <taxon>Nitrospirillum</taxon>
        <taxon>Nitrospirillum viridazoti</taxon>
    </lineage>
</organism>
<evidence type="ECO:0000313" key="1">
    <source>
        <dbReference type="EMBL" id="ASG19511.1"/>
    </source>
</evidence>
<proteinExistence type="predicted"/>
<evidence type="ECO:0000313" key="2">
    <source>
        <dbReference type="Proteomes" id="UP000197153"/>
    </source>
</evidence>
<keyword evidence="2" id="KW-1185">Reference proteome</keyword>
<accession>A0A248JLU7</accession>
<dbReference type="EMBL" id="CP022110">
    <property type="protein sequence ID" value="ASG19511.1"/>
    <property type="molecule type" value="Genomic_DNA"/>
</dbReference>
<evidence type="ECO:0008006" key="3">
    <source>
        <dbReference type="Google" id="ProtNLM"/>
    </source>
</evidence>